<accession>A0A0M3I485</accession>
<dbReference type="AlphaFoldDB" id="A0A0M3I485"/>
<reference evidence="2" key="1">
    <citation type="submission" date="2017-02" db="UniProtKB">
        <authorList>
            <consortium name="WormBaseParasite"/>
        </authorList>
    </citation>
    <scope>IDENTIFICATION</scope>
</reference>
<protein>
    <submittedName>
        <fullName evidence="2">FAS1 domain-containing protein</fullName>
    </submittedName>
</protein>
<sequence length="89" mass="9740">MKSAQISSVLQVFPAVSFNVLNAQRVVETPSKDVHALNPFMTQSRQLTPTHTFSVTDPFSDGNTTVLYTDEVVLLHSCVVVALCCNIVM</sequence>
<evidence type="ECO:0000313" key="2">
    <source>
        <dbReference type="WBParaSite" id="ALUE_0001155301-mRNA-1"/>
    </source>
</evidence>
<name>A0A0M3I485_ASCLU</name>
<organism evidence="1 2">
    <name type="scientific">Ascaris lumbricoides</name>
    <name type="common">Giant roundworm</name>
    <dbReference type="NCBI Taxonomy" id="6252"/>
    <lineage>
        <taxon>Eukaryota</taxon>
        <taxon>Metazoa</taxon>
        <taxon>Ecdysozoa</taxon>
        <taxon>Nematoda</taxon>
        <taxon>Chromadorea</taxon>
        <taxon>Rhabditida</taxon>
        <taxon>Spirurina</taxon>
        <taxon>Ascaridomorpha</taxon>
        <taxon>Ascaridoidea</taxon>
        <taxon>Ascarididae</taxon>
        <taxon>Ascaris</taxon>
    </lineage>
</organism>
<keyword evidence="1" id="KW-1185">Reference proteome</keyword>
<dbReference type="WBParaSite" id="ALUE_0001155301-mRNA-1">
    <property type="protein sequence ID" value="ALUE_0001155301-mRNA-1"/>
    <property type="gene ID" value="ALUE_0001155301"/>
</dbReference>
<dbReference type="Proteomes" id="UP000036681">
    <property type="component" value="Unplaced"/>
</dbReference>
<proteinExistence type="predicted"/>
<evidence type="ECO:0000313" key="1">
    <source>
        <dbReference type="Proteomes" id="UP000036681"/>
    </source>
</evidence>